<dbReference type="Proteomes" id="UP000218209">
    <property type="component" value="Unassembled WGS sequence"/>
</dbReference>
<organism evidence="2 3">
    <name type="scientific">Porphyra umbilicalis</name>
    <name type="common">Purple laver</name>
    <name type="synonym">Red alga</name>
    <dbReference type="NCBI Taxonomy" id="2786"/>
    <lineage>
        <taxon>Eukaryota</taxon>
        <taxon>Rhodophyta</taxon>
        <taxon>Bangiophyceae</taxon>
        <taxon>Bangiales</taxon>
        <taxon>Bangiaceae</taxon>
        <taxon>Porphyra</taxon>
    </lineage>
</organism>
<reference evidence="2 3" key="1">
    <citation type="submission" date="2017-03" db="EMBL/GenBank/DDBJ databases">
        <title>WGS assembly of Porphyra umbilicalis.</title>
        <authorList>
            <person name="Brawley S.H."/>
            <person name="Blouin N.A."/>
            <person name="Ficko-Blean E."/>
            <person name="Wheeler G.L."/>
            <person name="Lohr M."/>
            <person name="Goodson H.V."/>
            <person name="Jenkins J.W."/>
            <person name="Blaby-Haas C.E."/>
            <person name="Helliwell K.E."/>
            <person name="Chan C."/>
            <person name="Marriage T."/>
            <person name="Bhattacharya D."/>
            <person name="Klein A.S."/>
            <person name="Badis Y."/>
            <person name="Brodie J."/>
            <person name="Cao Y."/>
            <person name="Collen J."/>
            <person name="Dittami S.M."/>
            <person name="Gachon C.M."/>
            <person name="Green B.R."/>
            <person name="Karpowicz S."/>
            <person name="Kim J.W."/>
            <person name="Kudahl U."/>
            <person name="Lin S."/>
            <person name="Michel G."/>
            <person name="Mittag M."/>
            <person name="Olson B.J."/>
            <person name="Pangilinan J."/>
            <person name="Peng Y."/>
            <person name="Qiu H."/>
            <person name="Shu S."/>
            <person name="Singer J.T."/>
            <person name="Smith A.G."/>
            <person name="Sprecher B.N."/>
            <person name="Wagner V."/>
            <person name="Wang W."/>
            <person name="Wang Z.-Y."/>
            <person name="Yan J."/>
            <person name="Yarish C."/>
            <person name="Zoeuner-Riek S."/>
            <person name="Zhuang Y."/>
            <person name="Zou Y."/>
            <person name="Lindquist E.A."/>
            <person name="Grimwood J."/>
            <person name="Barry K."/>
            <person name="Rokhsar D.S."/>
            <person name="Schmutz J."/>
            <person name="Stiller J.W."/>
            <person name="Grossman A.R."/>
            <person name="Prochnik S.E."/>
        </authorList>
    </citation>
    <scope>NUCLEOTIDE SEQUENCE [LARGE SCALE GENOMIC DNA]</scope>
    <source>
        <strain evidence="2">4086291</strain>
    </source>
</reference>
<accession>A0A1X6PJJ9</accession>
<evidence type="ECO:0000313" key="3">
    <source>
        <dbReference type="Proteomes" id="UP000218209"/>
    </source>
</evidence>
<sequence length="145" mass="15974">SSVERNLLGALPVNGRAGHRPIGRRHNPVVDEHEADNRVAAPRYQHRQLRIINHGGQEEEGGRNEGLQGKRQGRDVRKRRGTCERGEGRVNRFSSMKHSPKVVNRSTAKTSSEHTRAPGVLVSVAPAGSAPTEKSYKTQSFPPAF</sequence>
<dbReference type="EMBL" id="KV918767">
    <property type="protein sequence ID" value="OSX80878.1"/>
    <property type="molecule type" value="Genomic_DNA"/>
</dbReference>
<evidence type="ECO:0000313" key="2">
    <source>
        <dbReference type="EMBL" id="OSX80878.1"/>
    </source>
</evidence>
<feature type="non-terminal residue" evidence="2">
    <location>
        <position position="1"/>
    </location>
</feature>
<feature type="compositionally biased region" description="Basic and acidic residues" evidence="1">
    <location>
        <begin position="81"/>
        <end position="90"/>
    </location>
</feature>
<keyword evidence="3" id="KW-1185">Reference proteome</keyword>
<evidence type="ECO:0000256" key="1">
    <source>
        <dbReference type="SAM" id="MobiDB-lite"/>
    </source>
</evidence>
<name>A0A1X6PJJ9_PORUM</name>
<protein>
    <submittedName>
        <fullName evidence="2">Uncharacterized protein</fullName>
    </submittedName>
</protein>
<gene>
    <name evidence="2" type="ORF">BU14_0031s0050</name>
</gene>
<feature type="region of interest" description="Disordered" evidence="1">
    <location>
        <begin position="52"/>
        <end position="145"/>
    </location>
</feature>
<dbReference type="AlphaFoldDB" id="A0A1X6PJJ9"/>
<proteinExistence type="predicted"/>